<evidence type="ECO:0000259" key="6">
    <source>
        <dbReference type="Pfam" id="PF00155"/>
    </source>
</evidence>
<evidence type="ECO:0000256" key="5">
    <source>
        <dbReference type="ARBA" id="ARBA00037974"/>
    </source>
</evidence>
<feature type="domain" description="Aminotransferase class I/classII large" evidence="6">
    <location>
        <begin position="32"/>
        <end position="386"/>
    </location>
</feature>
<dbReference type="CDD" id="cd00609">
    <property type="entry name" value="AAT_like"/>
    <property type="match status" value="1"/>
</dbReference>
<dbReference type="Gene3D" id="3.40.640.10">
    <property type="entry name" value="Type I PLP-dependent aspartate aminotransferase-like (Major domain)"/>
    <property type="match status" value="1"/>
</dbReference>
<dbReference type="InterPro" id="IPR004839">
    <property type="entry name" value="Aminotransferase_I/II_large"/>
</dbReference>
<evidence type="ECO:0000313" key="8">
    <source>
        <dbReference type="Proteomes" id="UP001171751"/>
    </source>
</evidence>
<dbReference type="Proteomes" id="UP001171751">
    <property type="component" value="Unassembled WGS sequence"/>
</dbReference>
<evidence type="ECO:0000256" key="4">
    <source>
        <dbReference type="ARBA" id="ARBA00023239"/>
    </source>
</evidence>
<gene>
    <name evidence="7" type="ORF">Q4F26_00080</name>
</gene>
<dbReference type="InterPro" id="IPR015421">
    <property type="entry name" value="PyrdxlP-dep_Trfase_major"/>
</dbReference>
<organism evidence="7 8">
    <name type="scientific">Atopococcus tabaci</name>
    <dbReference type="NCBI Taxonomy" id="269774"/>
    <lineage>
        <taxon>Bacteria</taxon>
        <taxon>Bacillati</taxon>
        <taxon>Bacillota</taxon>
        <taxon>Bacilli</taxon>
        <taxon>Lactobacillales</taxon>
        <taxon>Carnobacteriaceae</taxon>
        <taxon>Atopococcus</taxon>
    </lineage>
</organism>
<comment type="similarity">
    <text evidence="5">Belongs to the class-II pyridoxal-phosphate-dependent aminotransferase family. MalY/PatB cystathionine beta-lyase subfamily.</text>
</comment>
<dbReference type="GO" id="GO:0030170">
    <property type="term" value="F:pyridoxal phosphate binding"/>
    <property type="evidence" value="ECO:0007669"/>
    <property type="project" value="InterPro"/>
</dbReference>
<dbReference type="InterPro" id="IPR015424">
    <property type="entry name" value="PyrdxlP-dep_Trfase"/>
</dbReference>
<evidence type="ECO:0000256" key="2">
    <source>
        <dbReference type="ARBA" id="ARBA00012224"/>
    </source>
</evidence>
<dbReference type="GO" id="GO:0047804">
    <property type="term" value="F:cysteine-S-conjugate beta-lyase activity"/>
    <property type="evidence" value="ECO:0007669"/>
    <property type="project" value="UniProtKB-EC"/>
</dbReference>
<keyword evidence="8" id="KW-1185">Reference proteome</keyword>
<evidence type="ECO:0000256" key="3">
    <source>
        <dbReference type="ARBA" id="ARBA00022898"/>
    </source>
</evidence>
<dbReference type="InterPro" id="IPR027619">
    <property type="entry name" value="C-S_lyase_PatB-like"/>
</dbReference>
<dbReference type="InterPro" id="IPR015422">
    <property type="entry name" value="PyrdxlP-dep_Trfase_small"/>
</dbReference>
<dbReference type="Pfam" id="PF00155">
    <property type="entry name" value="Aminotran_1_2"/>
    <property type="match status" value="1"/>
</dbReference>
<comment type="caution">
    <text evidence="7">The sequence shown here is derived from an EMBL/GenBank/DDBJ whole genome shotgun (WGS) entry which is preliminary data.</text>
</comment>
<protein>
    <recommendedName>
        <fullName evidence="2">cysteine-S-conjugate beta-lyase</fullName>
        <ecNumber evidence="2">4.4.1.13</ecNumber>
    </recommendedName>
</protein>
<dbReference type="PANTHER" id="PTHR43525">
    <property type="entry name" value="PROTEIN MALY"/>
    <property type="match status" value="1"/>
</dbReference>
<dbReference type="NCBIfam" id="TIGR04350">
    <property type="entry name" value="C_S_lyase_PatB"/>
    <property type="match status" value="1"/>
</dbReference>
<dbReference type="Gene3D" id="3.90.1150.10">
    <property type="entry name" value="Aspartate Aminotransferase, domain 1"/>
    <property type="match status" value="1"/>
</dbReference>
<dbReference type="InterPro" id="IPR051798">
    <property type="entry name" value="Class-II_PLP-Dep_Aminotrans"/>
</dbReference>
<evidence type="ECO:0000256" key="1">
    <source>
        <dbReference type="ARBA" id="ARBA00001933"/>
    </source>
</evidence>
<dbReference type="PANTHER" id="PTHR43525:SF1">
    <property type="entry name" value="PROTEIN MALY"/>
    <property type="match status" value="1"/>
</dbReference>
<dbReference type="SUPFAM" id="SSF53383">
    <property type="entry name" value="PLP-dependent transferases"/>
    <property type="match status" value="1"/>
</dbReference>
<keyword evidence="3" id="KW-0663">Pyridoxal phosphate</keyword>
<dbReference type="EC" id="4.4.1.13" evidence="2"/>
<accession>A0AA43RJL2</accession>
<sequence>MNYDFTSLSDRRSMGSLKYYYTDQWNPDLDEDVVPLSTADMEFKNAPEVIEGLKNYLDETVLGYTMAGHAYYDSIQSWMKRRHQWDIEMEWIVPVPGIVTAIHLALEAFTQPGDGVIIFRPVYHQFGLMVESDRRKEVNVPLIEKGEGHYEIDFDLFEKEASKAENKMLIFCSPHNPVGRVWTKEELKKVDEISRKHDLIVVCDEIWHDITFEGQEHTAYPTVSSQAADNVIVCTSVSKTFSLAAINTSNIIIPDEGLRQTFADKVSQGHYAVNAFGYKATELAYNHAEGWLDAVNEVIWANHHFLVDYFKEHLPKVKAYVPEGTYVSWIDFRELGLGNRELEKLVHEEAQFMTNHGRIFGEEGAGFERANIALPQNNLEVQLERLVKVLKGNGF</sequence>
<proteinExistence type="inferred from homology"/>
<reference evidence="7" key="1">
    <citation type="submission" date="2023-07" db="EMBL/GenBank/DDBJ databases">
        <title>Between Cages and Wild: Unraveling the Impact of Captivity on Animal Microbiomes and Antimicrobial Resistance.</title>
        <authorList>
            <person name="Schmartz G.P."/>
            <person name="Rehner J."/>
            <person name="Schuff M.J."/>
            <person name="Becker S.L."/>
            <person name="Kravczyk M."/>
            <person name="Gurevich A."/>
            <person name="Francke R."/>
            <person name="Mueller R."/>
            <person name="Keller V."/>
            <person name="Keller A."/>
        </authorList>
    </citation>
    <scope>NUCLEOTIDE SEQUENCE</scope>
    <source>
        <strain evidence="7">S39M_St_73</strain>
    </source>
</reference>
<dbReference type="AlphaFoldDB" id="A0AA43RJL2"/>
<dbReference type="EMBL" id="JAUNQW010000001">
    <property type="protein sequence ID" value="MDO5456716.1"/>
    <property type="molecule type" value="Genomic_DNA"/>
</dbReference>
<comment type="cofactor">
    <cofactor evidence="1">
        <name>pyridoxal 5'-phosphate</name>
        <dbReference type="ChEBI" id="CHEBI:597326"/>
    </cofactor>
</comment>
<evidence type="ECO:0000313" key="7">
    <source>
        <dbReference type="EMBL" id="MDO5456716.1"/>
    </source>
</evidence>
<keyword evidence="4 7" id="KW-0456">Lyase</keyword>
<name>A0AA43RJL2_9LACT</name>